<proteinExistence type="predicted"/>
<evidence type="ECO:0000259" key="6">
    <source>
        <dbReference type="PROSITE" id="PS51094"/>
    </source>
</evidence>
<dbReference type="PROSITE" id="PS51094">
    <property type="entry name" value="PTS_EIIA_TYPE_2"/>
    <property type="match status" value="1"/>
</dbReference>
<dbReference type="SUPFAM" id="SSF63520">
    <property type="entry name" value="PTS-regulatory domain, PRD"/>
    <property type="match status" value="1"/>
</dbReference>
<feature type="domain" description="PTS EIIB type-2" evidence="7">
    <location>
        <begin position="427"/>
        <end position="516"/>
    </location>
</feature>
<dbReference type="InterPro" id="IPR013196">
    <property type="entry name" value="HTH_11"/>
</dbReference>
<dbReference type="Pfam" id="PF05043">
    <property type="entry name" value="Mga"/>
    <property type="match status" value="1"/>
</dbReference>
<dbReference type="InterPro" id="IPR036095">
    <property type="entry name" value="PTS_EIIB-like_sf"/>
</dbReference>
<sequence length="663" mass="74979">MIDRFISVWRDSCDEEARLAGLKVIMVRFPYKRLALLYRTLQAETLPQDELARRFSVSTRTVRTDITALNETLLEHGAQFVLQRGEGYVLSIHNEERFALLTLSHQSSKALPRTAGERVQYLLMSFLTSAYSLKLQDLADSWYVNRAVLQMDMAEVRSQLAQYQLSIETRPHYGMKLMGRESAIRVCLSDLLCQLRREENHHPLLASDPVLANAAMTFVSTLPRLLAHSSVRLSDEGFHFLSQYCAVASKRISEGFPIEERSGEEVSLDVAALASDLVAELRQITHCELSSAETHFLAVNIAARSVQGILPDTINADDAEALVGYILDYINRHYHYDLRHDNRLRLDLLTHVKTMITRLRYQINLPNPVLTDIKQHYALAYDFTLSAVSSWAKHTAYQVSENEIGYLVLHIGVGLERHYQIAFVCRPQALLVCDMGNSTTRMIEAMLQRKFPQVLLSQSISQQDYYALDGVTDDFVISTQPLDNKGKPVIVVSPFPTEFQLEQLAKTVEINRAHPYMLDRYFDAKHFLRIDEPITQEALFQRLCLQLEQEGIVNEDFYPSVTEREAILSTIQGDGIAVPHSLGLLAKRSVVYTVLAPQGVAWGDGAVASVIFLLAISKEDYEEAMAIYDLFISLIRECASARLLECADFAEFKAAAIRSLKAH</sequence>
<feature type="domain" description="PRD" evidence="8">
    <location>
        <begin position="314"/>
        <end position="421"/>
    </location>
</feature>
<evidence type="ECO:0000256" key="3">
    <source>
        <dbReference type="ARBA" id="ARBA00023015"/>
    </source>
</evidence>
<dbReference type="InterPro" id="IPR036634">
    <property type="entry name" value="PRD_sf"/>
</dbReference>
<dbReference type="Pfam" id="PF00874">
    <property type="entry name" value="PRD"/>
    <property type="match status" value="1"/>
</dbReference>
<evidence type="ECO:0000259" key="7">
    <source>
        <dbReference type="PROSITE" id="PS51099"/>
    </source>
</evidence>
<accession>A0ABW2QYD8</accession>
<name>A0ABW2QYD8_9NEIS</name>
<evidence type="ECO:0000256" key="5">
    <source>
        <dbReference type="ARBA" id="ARBA00023163"/>
    </source>
</evidence>
<dbReference type="PANTHER" id="PTHR30185">
    <property type="entry name" value="CRYPTIC BETA-GLUCOSIDE BGL OPERON ANTITERMINATOR"/>
    <property type="match status" value="1"/>
</dbReference>
<gene>
    <name evidence="9" type="ORF">ACFQNF_12515</name>
</gene>
<evidence type="ECO:0000256" key="4">
    <source>
        <dbReference type="ARBA" id="ARBA00023159"/>
    </source>
</evidence>
<reference evidence="10" key="1">
    <citation type="journal article" date="2019" name="Int. J. Syst. Evol. Microbiol.">
        <title>The Global Catalogue of Microorganisms (GCM) 10K type strain sequencing project: providing services to taxonomists for standard genome sequencing and annotation.</title>
        <authorList>
            <consortium name="The Broad Institute Genomics Platform"/>
            <consortium name="The Broad Institute Genome Sequencing Center for Infectious Disease"/>
            <person name="Wu L."/>
            <person name="Ma J."/>
        </authorList>
    </citation>
    <scope>NUCLEOTIDE SEQUENCE [LARGE SCALE GENOMIC DNA]</scope>
    <source>
        <strain evidence="10">CCUG 62945</strain>
    </source>
</reference>
<evidence type="ECO:0000313" key="10">
    <source>
        <dbReference type="Proteomes" id="UP001596473"/>
    </source>
</evidence>
<dbReference type="Gene3D" id="1.10.1790.10">
    <property type="entry name" value="PRD domain"/>
    <property type="match status" value="1"/>
</dbReference>
<keyword evidence="5" id="KW-0804">Transcription</keyword>
<dbReference type="InterPro" id="IPR016152">
    <property type="entry name" value="PTrfase/Anion_transptr"/>
</dbReference>
<keyword evidence="1" id="KW-0808">Transferase</keyword>
<keyword evidence="4" id="KW-0010">Activator</keyword>
<dbReference type="EMBL" id="JBHTBQ010000026">
    <property type="protein sequence ID" value="MFC7420693.1"/>
    <property type="molecule type" value="Genomic_DNA"/>
</dbReference>
<dbReference type="PROSITE" id="PS51372">
    <property type="entry name" value="PRD_2"/>
    <property type="match status" value="1"/>
</dbReference>
<dbReference type="CDD" id="cd05568">
    <property type="entry name" value="PTS_IIB_bgl_like"/>
    <property type="match status" value="1"/>
</dbReference>
<dbReference type="PROSITE" id="PS51099">
    <property type="entry name" value="PTS_EIIB_TYPE_2"/>
    <property type="match status" value="1"/>
</dbReference>
<evidence type="ECO:0000256" key="1">
    <source>
        <dbReference type="ARBA" id="ARBA00022679"/>
    </source>
</evidence>
<evidence type="ECO:0000313" key="9">
    <source>
        <dbReference type="EMBL" id="MFC7420693.1"/>
    </source>
</evidence>
<dbReference type="Gene3D" id="1.10.10.10">
    <property type="entry name" value="Winged helix-like DNA-binding domain superfamily/Winged helix DNA-binding domain"/>
    <property type="match status" value="1"/>
</dbReference>
<dbReference type="InterPro" id="IPR002178">
    <property type="entry name" value="PTS_EIIA_type-2_dom"/>
</dbReference>
<dbReference type="RefSeq" id="WP_380188288.1">
    <property type="nucleotide sequence ID" value="NZ_JBHTBQ010000026.1"/>
</dbReference>
<dbReference type="SUPFAM" id="SSF55804">
    <property type="entry name" value="Phoshotransferase/anion transport protein"/>
    <property type="match status" value="1"/>
</dbReference>
<protein>
    <submittedName>
        <fullName evidence="9">BglG family transcription antiterminator</fullName>
    </submittedName>
</protein>
<dbReference type="InterPro" id="IPR007737">
    <property type="entry name" value="Mga_HTH"/>
</dbReference>
<dbReference type="Gene3D" id="3.40.930.10">
    <property type="entry name" value="Mannitol-specific EII, Chain A"/>
    <property type="match status" value="1"/>
</dbReference>
<evidence type="ECO:0000256" key="2">
    <source>
        <dbReference type="ARBA" id="ARBA00022737"/>
    </source>
</evidence>
<feature type="domain" description="PTS EIIA type-2" evidence="6">
    <location>
        <begin position="520"/>
        <end position="659"/>
    </location>
</feature>
<evidence type="ECO:0000259" key="8">
    <source>
        <dbReference type="PROSITE" id="PS51372"/>
    </source>
</evidence>
<dbReference type="InterPro" id="IPR036388">
    <property type="entry name" value="WH-like_DNA-bd_sf"/>
</dbReference>
<dbReference type="Pfam" id="PF00359">
    <property type="entry name" value="PTS_EIIA_2"/>
    <property type="match status" value="1"/>
</dbReference>
<dbReference type="Gene3D" id="3.40.50.2300">
    <property type="match status" value="1"/>
</dbReference>
<dbReference type="InterPro" id="IPR013011">
    <property type="entry name" value="PTS_EIIB_2"/>
</dbReference>
<organism evidence="9 10">
    <name type="scientific">Iodobacter arcticus</name>
    <dbReference type="NCBI Taxonomy" id="590593"/>
    <lineage>
        <taxon>Bacteria</taxon>
        <taxon>Pseudomonadati</taxon>
        <taxon>Pseudomonadota</taxon>
        <taxon>Betaproteobacteria</taxon>
        <taxon>Neisseriales</taxon>
        <taxon>Chitinibacteraceae</taxon>
        <taxon>Iodobacter</taxon>
    </lineage>
</organism>
<dbReference type="PANTHER" id="PTHR30185:SF13">
    <property type="entry name" value="LICABCH OPERON REGULATOR-RELATED"/>
    <property type="match status" value="1"/>
</dbReference>
<dbReference type="Pfam" id="PF08279">
    <property type="entry name" value="HTH_11"/>
    <property type="match status" value="1"/>
</dbReference>
<keyword evidence="10" id="KW-1185">Reference proteome</keyword>
<dbReference type="Proteomes" id="UP001596473">
    <property type="component" value="Unassembled WGS sequence"/>
</dbReference>
<comment type="caution">
    <text evidence="9">The sequence shown here is derived from an EMBL/GenBank/DDBJ whole genome shotgun (WGS) entry which is preliminary data.</text>
</comment>
<dbReference type="SUPFAM" id="SSF52794">
    <property type="entry name" value="PTS system IIB component-like"/>
    <property type="match status" value="1"/>
</dbReference>
<keyword evidence="2" id="KW-0677">Repeat</keyword>
<dbReference type="InterPro" id="IPR011608">
    <property type="entry name" value="PRD"/>
</dbReference>
<dbReference type="InterPro" id="IPR050661">
    <property type="entry name" value="BglG_antiterminators"/>
</dbReference>
<keyword evidence="3" id="KW-0805">Transcription regulation</keyword>